<evidence type="ECO:0000256" key="1">
    <source>
        <dbReference type="SAM" id="MobiDB-lite"/>
    </source>
</evidence>
<dbReference type="AlphaFoldDB" id="A0A2U9PCA3"/>
<keyword evidence="2" id="KW-0472">Membrane</keyword>
<dbReference type="InterPro" id="IPR050445">
    <property type="entry name" value="Bact_polysacc_biosynth/exp"/>
</dbReference>
<proteinExistence type="predicted"/>
<evidence type="ECO:0000313" key="4">
    <source>
        <dbReference type="Proteomes" id="UP000247634"/>
    </source>
</evidence>
<keyword evidence="2" id="KW-1133">Transmembrane helix</keyword>
<name>A0A2U9PCA3_STRAS</name>
<sequence>MEFNEAVRRTLGGHWRLLVVFVLLPMLLVGAFELRDARAYVSTARVQASATLPTTDVQANAMLSRVRAVATSGSVVKAALKKSRVDDRSQSQVGHETTVSRLGGSAVFNLKITDPDPRTAEKLAGALSEELVAFFNGSGNVLVTQLTDRERALQQERLRVAAKLPQAANESEAGRLTAQLGSIDQQILDVQSSLRAAQAAGLGDRTASLLSSASDATPVPPLSVIRLALAGAMGLVAGLLVAALLEVVRPHVAGQGAFGRELGAPVLGRLGTAGRRWHRAAPDAPPTVDADTLVTLRRAAARRRVGTLVLTGPAPDAWLAALARDLESRLGGAHGTTPRAGRAGPWSPAAPSESPAAAEAAGPADSNGGRRDAGGGLGALAGMGSATAVRDEPVQTDGRVKVAAAARAVALRVRALHQVDDVSDSGRYGLVPVEPALPDYAELRRVQDVLATTGWPVVGVLADPVRRHRSRPR</sequence>
<organism evidence="3 4">
    <name type="scientific">Streptomyces actuosus</name>
    <dbReference type="NCBI Taxonomy" id="1885"/>
    <lineage>
        <taxon>Bacteria</taxon>
        <taxon>Bacillati</taxon>
        <taxon>Actinomycetota</taxon>
        <taxon>Actinomycetes</taxon>
        <taxon>Kitasatosporales</taxon>
        <taxon>Streptomycetaceae</taxon>
        <taxon>Streptomyces</taxon>
    </lineage>
</organism>
<accession>A0A2U9PCA3</accession>
<feature type="transmembrane region" description="Helical" evidence="2">
    <location>
        <begin position="15"/>
        <end position="34"/>
    </location>
</feature>
<reference evidence="3 4" key="1">
    <citation type="submission" date="2018-06" db="EMBL/GenBank/DDBJ databases">
        <title>The complete genome sequence of a nosiheptide producer Streptomyces actuosus ATCC 25421: deducing the ability of producing a new class III lantibiotics.</title>
        <authorList>
            <person name="Liu W."/>
            <person name="Sun F."/>
            <person name="Hu Y."/>
        </authorList>
    </citation>
    <scope>NUCLEOTIDE SEQUENCE [LARGE SCALE GENOMIC DNA]</scope>
    <source>
        <strain evidence="3 4">ATCC 25421</strain>
    </source>
</reference>
<evidence type="ECO:0000256" key="2">
    <source>
        <dbReference type="SAM" id="Phobius"/>
    </source>
</evidence>
<dbReference type="EMBL" id="CP029788">
    <property type="protein sequence ID" value="AWT46614.1"/>
    <property type="molecule type" value="Genomic_DNA"/>
</dbReference>
<evidence type="ECO:0000313" key="3">
    <source>
        <dbReference type="EMBL" id="AWT46614.1"/>
    </source>
</evidence>
<gene>
    <name evidence="3" type="ORF">DMT42_32850</name>
</gene>
<keyword evidence="2" id="KW-0812">Transmembrane</keyword>
<feature type="compositionally biased region" description="Low complexity" evidence="1">
    <location>
        <begin position="343"/>
        <end position="367"/>
    </location>
</feature>
<keyword evidence="4" id="KW-1185">Reference proteome</keyword>
<protein>
    <submittedName>
        <fullName evidence="3">Uncharacterized protein</fullName>
    </submittedName>
</protein>
<feature type="region of interest" description="Disordered" evidence="1">
    <location>
        <begin position="330"/>
        <end position="377"/>
    </location>
</feature>
<dbReference type="PANTHER" id="PTHR32309">
    <property type="entry name" value="TYROSINE-PROTEIN KINASE"/>
    <property type="match status" value="1"/>
</dbReference>
<dbReference type="Proteomes" id="UP000247634">
    <property type="component" value="Chromosome"/>
</dbReference>
<dbReference type="KEGG" id="sact:DMT42_32850"/>
<dbReference type="PANTHER" id="PTHR32309:SF31">
    <property type="entry name" value="CAPSULAR EXOPOLYSACCHARIDE FAMILY"/>
    <property type="match status" value="1"/>
</dbReference>
<dbReference type="OrthoDB" id="3450309at2"/>
<dbReference type="RefSeq" id="WP_110633608.1">
    <property type="nucleotide sequence ID" value="NZ_CP029788.1"/>
</dbReference>